<name>A0A139LDJ6_9BACE</name>
<proteinExistence type="predicted"/>
<sequence length="272" mass="30019">MRHIYSILILISLLFVGTACEDDYRDMVFFTGEAPIYQIGTCDNLIGSVNLYLDKPEGIILGIDGGDGNYSITNGDNSIVSAAFVKSENGYQRLLVTPKSMGEIMITVRDSDGHSASLAVKVMDCMKLVLSKEQEGVVVLGDVTDEQKNDIVKAFSDLPAVKMGGLYELIPDEGKSFFEEGVLRVYLNDSAVPPLVGRYERVPVLVEGIEKSGIQFAYGDEKHIYRVGPSVELTKSMPQDPYLYFWEEVTELCPVEVPEGCSIFFVTLLKLS</sequence>
<dbReference type="PATRIC" id="fig|329854.7.peg.2664"/>
<comment type="caution">
    <text evidence="1">The sequence shown here is derived from an EMBL/GenBank/DDBJ whole genome shotgun (WGS) entry which is preliminary data.</text>
</comment>
<accession>A0A139LDJ6</accession>
<organism evidence="1">
    <name type="scientific">Bacteroides intestinalis</name>
    <dbReference type="NCBI Taxonomy" id="329854"/>
    <lineage>
        <taxon>Bacteria</taxon>
        <taxon>Pseudomonadati</taxon>
        <taxon>Bacteroidota</taxon>
        <taxon>Bacteroidia</taxon>
        <taxon>Bacteroidales</taxon>
        <taxon>Bacteroidaceae</taxon>
        <taxon>Bacteroides</taxon>
    </lineage>
</organism>
<evidence type="ECO:0000313" key="2">
    <source>
        <dbReference type="Proteomes" id="UP000070319"/>
    </source>
</evidence>
<dbReference type="PROSITE" id="PS51257">
    <property type="entry name" value="PROKAR_LIPOPROTEIN"/>
    <property type="match status" value="1"/>
</dbReference>
<dbReference type="EMBL" id="LTDF01000088">
    <property type="protein sequence ID" value="KXT49513.1"/>
    <property type="molecule type" value="Genomic_DNA"/>
</dbReference>
<dbReference type="Proteomes" id="UP000070319">
    <property type="component" value="Unassembled WGS sequence"/>
</dbReference>
<protein>
    <submittedName>
        <fullName evidence="1">Uncharacterized protein</fullName>
    </submittedName>
</protein>
<gene>
    <name evidence="1" type="ORF">HMPREF2531_02616</name>
</gene>
<reference evidence="1 2" key="1">
    <citation type="submission" date="2016-02" db="EMBL/GenBank/DDBJ databases">
        <authorList>
            <person name="Wen L."/>
            <person name="He K."/>
            <person name="Yang H."/>
        </authorList>
    </citation>
    <scope>NUCLEOTIDE SEQUENCE [LARGE SCALE GENOMIC DNA]</scope>
    <source>
        <strain evidence="1 2">KLE1704</strain>
    </source>
</reference>
<dbReference type="AlphaFoldDB" id="A0A139LDJ6"/>
<dbReference type="RefSeq" id="WP_061436393.1">
    <property type="nucleotide sequence ID" value="NZ_KQ968695.1"/>
</dbReference>
<evidence type="ECO:0000313" key="1">
    <source>
        <dbReference type="EMBL" id="KXT49513.1"/>
    </source>
</evidence>